<dbReference type="Pfam" id="PF00005">
    <property type="entry name" value="ABC_tran"/>
    <property type="match status" value="1"/>
</dbReference>
<dbReference type="InterPro" id="IPR003593">
    <property type="entry name" value="AAA+_ATPase"/>
</dbReference>
<dbReference type="PANTHER" id="PTHR43790">
    <property type="entry name" value="CARBOHYDRATE TRANSPORT ATP-BINDING PROTEIN MG119-RELATED"/>
    <property type="match status" value="1"/>
</dbReference>
<dbReference type="SUPFAM" id="SSF52540">
    <property type="entry name" value="P-loop containing nucleoside triphosphate hydrolases"/>
    <property type="match status" value="1"/>
</dbReference>
<proteinExistence type="predicted"/>
<dbReference type="EMBL" id="DRTX01000019">
    <property type="protein sequence ID" value="HHF52786.1"/>
    <property type="molecule type" value="Genomic_DNA"/>
</dbReference>
<comment type="caution">
    <text evidence="4">The sequence shown here is derived from an EMBL/GenBank/DDBJ whole genome shotgun (WGS) entry which is preliminary data.</text>
</comment>
<evidence type="ECO:0000313" key="4">
    <source>
        <dbReference type="EMBL" id="HHF52786.1"/>
    </source>
</evidence>
<gene>
    <name evidence="4" type="ORF">ENL43_00295</name>
</gene>
<dbReference type="SMART" id="SM00382">
    <property type="entry name" value="AAA"/>
    <property type="match status" value="1"/>
</dbReference>
<name>A0A7V5LU65_UNCW3</name>
<keyword evidence="1" id="KW-0547">Nucleotide-binding</keyword>
<evidence type="ECO:0000259" key="3">
    <source>
        <dbReference type="PROSITE" id="PS50893"/>
    </source>
</evidence>
<reference evidence="4" key="1">
    <citation type="journal article" date="2020" name="mSystems">
        <title>Genome- and Community-Level Interaction Insights into Carbon Utilization and Element Cycling Functions of Hydrothermarchaeota in Hydrothermal Sediment.</title>
        <authorList>
            <person name="Zhou Z."/>
            <person name="Liu Y."/>
            <person name="Xu W."/>
            <person name="Pan J."/>
            <person name="Luo Z.H."/>
            <person name="Li M."/>
        </authorList>
    </citation>
    <scope>NUCLEOTIDE SEQUENCE [LARGE SCALE GENOMIC DNA]</scope>
    <source>
        <strain evidence="4">HyVt-96</strain>
    </source>
</reference>
<dbReference type="AlphaFoldDB" id="A0A7V5LU65"/>
<dbReference type="InterPro" id="IPR027417">
    <property type="entry name" value="P-loop_NTPase"/>
</dbReference>
<dbReference type="Gene3D" id="3.40.50.300">
    <property type="entry name" value="P-loop containing nucleotide triphosphate hydrolases"/>
    <property type="match status" value="1"/>
</dbReference>
<feature type="domain" description="ABC transporter" evidence="3">
    <location>
        <begin position="17"/>
        <end position="254"/>
    </location>
</feature>
<protein>
    <submittedName>
        <fullName evidence="4">Sugar ABC transporter ATP-binding protein</fullName>
    </submittedName>
</protein>
<dbReference type="Proteomes" id="UP000886050">
    <property type="component" value="Unassembled WGS sequence"/>
</dbReference>
<dbReference type="InterPro" id="IPR003439">
    <property type="entry name" value="ABC_transporter-like_ATP-bd"/>
</dbReference>
<organism evidence="4">
    <name type="scientific">candidate division WOR-3 bacterium</name>
    <dbReference type="NCBI Taxonomy" id="2052148"/>
    <lineage>
        <taxon>Bacteria</taxon>
        <taxon>Bacteria division WOR-3</taxon>
    </lineage>
</organism>
<dbReference type="CDD" id="cd03216">
    <property type="entry name" value="ABC_Carb_Monos_I"/>
    <property type="match status" value="1"/>
</dbReference>
<dbReference type="GO" id="GO:0005524">
    <property type="term" value="F:ATP binding"/>
    <property type="evidence" value="ECO:0007669"/>
    <property type="project" value="UniProtKB-KW"/>
</dbReference>
<dbReference type="InterPro" id="IPR050107">
    <property type="entry name" value="ABC_carbohydrate_import_ATPase"/>
</dbReference>
<dbReference type="PROSITE" id="PS50893">
    <property type="entry name" value="ABC_TRANSPORTER_2"/>
    <property type="match status" value="1"/>
</dbReference>
<dbReference type="GO" id="GO:0016887">
    <property type="term" value="F:ATP hydrolysis activity"/>
    <property type="evidence" value="ECO:0007669"/>
    <property type="project" value="InterPro"/>
</dbReference>
<evidence type="ECO:0000256" key="2">
    <source>
        <dbReference type="ARBA" id="ARBA00022840"/>
    </source>
</evidence>
<dbReference type="PANTHER" id="PTHR43790:SF8">
    <property type="entry name" value="SUGAR ABC TRANSPORTER ATP-BINDING PROTEIN"/>
    <property type="match status" value="1"/>
</dbReference>
<accession>A0A7V5LU65</accession>
<evidence type="ECO:0000256" key="1">
    <source>
        <dbReference type="ARBA" id="ARBA00022741"/>
    </source>
</evidence>
<sequence length="258" mass="28601">MTFPGKKEENISEEPLVKMVGIHKWFGKVHALKEVDLEVKHSEIVGLVGDNGAGKSTLIKVLSGVYKADKGEIYFEGKKVNITSPHDARKLGIETVYQEQALAPNLSISRNIFMGREPTLAFGLIDRRKMNKESLDSLSSLGLHLRSPDLPIVILSGGQRQGVAIARALHFKAKLVVLDEPTIALSVKETQEVLAFIEKLRQEGISVIFITHSLHHVFPVAERFVVLTRGEKTADVKKGDMSVEELTELIVTGRRLHN</sequence>
<keyword evidence="2 4" id="KW-0067">ATP-binding</keyword>